<reference evidence="1" key="1">
    <citation type="journal article" date="2020" name="Stud. Mycol.">
        <title>101 Dothideomycetes genomes: a test case for predicting lifestyles and emergence of pathogens.</title>
        <authorList>
            <person name="Haridas S."/>
            <person name="Albert R."/>
            <person name="Binder M."/>
            <person name="Bloem J."/>
            <person name="Labutti K."/>
            <person name="Salamov A."/>
            <person name="Andreopoulos B."/>
            <person name="Baker S."/>
            <person name="Barry K."/>
            <person name="Bills G."/>
            <person name="Bluhm B."/>
            <person name="Cannon C."/>
            <person name="Castanera R."/>
            <person name="Culley D."/>
            <person name="Daum C."/>
            <person name="Ezra D."/>
            <person name="Gonzalez J."/>
            <person name="Henrissat B."/>
            <person name="Kuo A."/>
            <person name="Liang C."/>
            <person name="Lipzen A."/>
            <person name="Lutzoni F."/>
            <person name="Magnuson J."/>
            <person name="Mondo S."/>
            <person name="Nolan M."/>
            <person name="Ohm R."/>
            <person name="Pangilinan J."/>
            <person name="Park H.-J."/>
            <person name="Ramirez L."/>
            <person name="Alfaro M."/>
            <person name="Sun H."/>
            <person name="Tritt A."/>
            <person name="Yoshinaga Y."/>
            <person name="Zwiers L.-H."/>
            <person name="Turgeon B."/>
            <person name="Goodwin S."/>
            <person name="Spatafora J."/>
            <person name="Crous P."/>
            <person name="Grigoriev I."/>
        </authorList>
    </citation>
    <scope>NUCLEOTIDE SEQUENCE</scope>
    <source>
        <strain evidence="1">CBS 113389</strain>
    </source>
</reference>
<evidence type="ECO:0000313" key="1">
    <source>
        <dbReference type="EMBL" id="KAF2486729.1"/>
    </source>
</evidence>
<organism evidence="1 2">
    <name type="scientific">Neohortaea acidophila</name>
    <dbReference type="NCBI Taxonomy" id="245834"/>
    <lineage>
        <taxon>Eukaryota</taxon>
        <taxon>Fungi</taxon>
        <taxon>Dikarya</taxon>
        <taxon>Ascomycota</taxon>
        <taxon>Pezizomycotina</taxon>
        <taxon>Dothideomycetes</taxon>
        <taxon>Dothideomycetidae</taxon>
        <taxon>Mycosphaerellales</taxon>
        <taxon>Teratosphaeriaceae</taxon>
        <taxon>Neohortaea</taxon>
    </lineage>
</organism>
<keyword evidence="2" id="KW-1185">Reference proteome</keyword>
<dbReference type="RefSeq" id="XP_033593298.1">
    <property type="nucleotide sequence ID" value="XM_033738765.1"/>
</dbReference>
<dbReference type="GeneID" id="54479766"/>
<gene>
    <name evidence="1" type="ORF">BDY17DRAFT_84695</name>
</gene>
<dbReference type="AlphaFoldDB" id="A0A6A6Q3W7"/>
<sequence>MRRLSKVQTLQECHLSVPSAMWLPAWGCTTPLGTASRSFVPAHCTTVPTFGPCCWEILRCVHGEASAHGTIGPAAQRVQSHTIQQANSLLLPAPLVCIGDHLVVAGVLPPRLFASTCMTEAGFPDVAAAARTLSALLCAAGRGEMEDATAHSAMVKLSGAAAHLCYHRANNNLADSLSWSHMTGRLDATFPTSPFCVGASLLAAFSALRPFLLNGITDIMARFPAEEALNPLLVSLFSPDPVLCYNIQRLEANVNVSRPSRALHRPLSRILPFRCFDFVQVFLLGPASWKACGVPPGLIQDDLSHP</sequence>
<accession>A0A6A6Q3W7</accession>
<dbReference type="EMBL" id="MU001632">
    <property type="protein sequence ID" value="KAF2486729.1"/>
    <property type="molecule type" value="Genomic_DNA"/>
</dbReference>
<evidence type="ECO:0000313" key="2">
    <source>
        <dbReference type="Proteomes" id="UP000799767"/>
    </source>
</evidence>
<protein>
    <submittedName>
        <fullName evidence="1">Uncharacterized protein</fullName>
    </submittedName>
</protein>
<dbReference type="Proteomes" id="UP000799767">
    <property type="component" value="Unassembled WGS sequence"/>
</dbReference>
<proteinExistence type="predicted"/>
<name>A0A6A6Q3W7_9PEZI</name>